<accession>A0ABQ2NEJ9</accession>
<dbReference type="EMBL" id="BMNI01000017">
    <property type="protein sequence ID" value="GGO94220.1"/>
    <property type="molecule type" value="Genomic_DNA"/>
</dbReference>
<dbReference type="Gene3D" id="3.40.960.10">
    <property type="entry name" value="VSR Endonuclease"/>
    <property type="match status" value="1"/>
</dbReference>
<dbReference type="Proteomes" id="UP000655410">
    <property type="component" value="Unassembled WGS sequence"/>
</dbReference>
<evidence type="ECO:0000313" key="2">
    <source>
        <dbReference type="Proteomes" id="UP000655410"/>
    </source>
</evidence>
<reference evidence="2" key="1">
    <citation type="journal article" date="2019" name="Int. J. Syst. Evol. Microbiol.">
        <title>The Global Catalogue of Microorganisms (GCM) 10K type strain sequencing project: providing services to taxonomists for standard genome sequencing and annotation.</title>
        <authorList>
            <consortium name="The Broad Institute Genomics Platform"/>
            <consortium name="The Broad Institute Genome Sequencing Center for Infectious Disease"/>
            <person name="Wu L."/>
            <person name="Ma J."/>
        </authorList>
    </citation>
    <scope>NUCLEOTIDE SEQUENCE [LARGE SCALE GENOMIC DNA]</scope>
    <source>
        <strain evidence="2">CGMCC 4.7371</strain>
    </source>
</reference>
<organism evidence="1 2">
    <name type="scientific">Nocardioides phosphati</name>
    <dbReference type="NCBI Taxonomy" id="1867775"/>
    <lineage>
        <taxon>Bacteria</taxon>
        <taxon>Bacillati</taxon>
        <taxon>Actinomycetota</taxon>
        <taxon>Actinomycetes</taxon>
        <taxon>Propionibacteriales</taxon>
        <taxon>Nocardioidaceae</taxon>
        <taxon>Nocardioides</taxon>
    </lineage>
</organism>
<proteinExistence type="predicted"/>
<comment type="caution">
    <text evidence="1">The sequence shown here is derived from an EMBL/GenBank/DDBJ whole genome shotgun (WGS) entry which is preliminary data.</text>
</comment>
<sequence>MREAAAFDPRRPFTRAEGRAAGLTDKVLGGPRFSRLLHGVYVDARIARTPELVGLALLLGTPGEAWVSHASAARILGLPLPALPGEHVSVVAKPDRTKRRDVRSHVGDPSAPVIRRGDLVHSAPVQVFVELAEQLTLVDLVVVGDWLVRRELVTLARLRQFVGTSRLKGAAAARVAVAFVRERVDSPMETRLRMLFVLAGFPEPAVNLTVDAGNGRCRYDLCWPDVKVVAEYDGRHHAQREEQWEADLERRELIDDDGWRIRVFVANDLYNTPHLTVERMGRLLRAAGLRDMPRVLRDDWRAHFPVRHGYL</sequence>
<protein>
    <recommendedName>
        <fullName evidence="3">DUF559 domain-containing protein</fullName>
    </recommendedName>
</protein>
<dbReference type="InterPro" id="IPR011335">
    <property type="entry name" value="Restrct_endonuc-II-like"/>
</dbReference>
<name>A0ABQ2NEJ9_9ACTN</name>
<evidence type="ECO:0008006" key="3">
    <source>
        <dbReference type="Google" id="ProtNLM"/>
    </source>
</evidence>
<keyword evidence="2" id="KW-1185">Reference proteome</keyword>
<dbReference type="SUPFAM" id="SSF52980">
    <property type="entry name" value="Restriction endonuclease-like"/>
    <property type="match status" value="1"/>
</dbReference>
<gene>
    <name evidence="1" type="ORF">GCM10011584_34750</name>
</gene>
<evidence type="ECO:0000313" key="1">
    <source>
        <dbReference type="EMBL" id="GGO94220.1"/>
    </source>
</evidence>